<evidence type="ECO:0000313" key="2">
    <source>
        <dbReference type="EMBL" id="PJI26602.1"/>
    </source>
</evidence>
<evidence type="ECO:0000259" key="1">
    <source>
        <dbReference type="Pfam" id="PF03235"/>
    </source>
</evidence>
<proteinExistence type="predicted"/>
<reference evidence="2 3" key="1">
    <citation type="submission" date="2017-11" db="EMBL/GenBank/DDBJ databases">
        <title>Genome sequencing of Prevotella intermedia KCOM 2832.</title>
        <authorList>
            <person name="Kook J.-K."/>
            <person name="Park S.-N."/>
            <person name="Lim Y.K."/>
        </authorList>
    </citation>
    <scope>NUCLEOTIDE SEQUENCE [LARGE SCALE GENOMIC DNA]</scope>
    <source>
        <strain evidence="2 3">KCOM 2832</strain>
    </source>
</reference>
<dbReference type="Proteomes" id="UP000229884">
    <property type="component" value="Unassembled WGS sequence"/>
</dbReference>
<protein>
    <recommendedName>
        <fullName evidence="1">GmrSD restriction endonucleases N-terminal domain-containing protein</fullName>
    </recommendedName>
</protein>
<dbReference type="PANTHER" id="PTHR39639">
    <property type="entry name" value="CHROMOSOME 16, WHOLE GENOME SHOTGUN SEQUENCE"/>
    <property type="match status" value="1"/>
</dbReference>
<dbReference type="Pfam" id="PF03235">
    <property type="entry name" value="GmrSD_N"/>
    <property type="match status" value="1"/>
</dbReference>
<evidence type="ECO:0000313" key="3">
    <source>
        <dbReference type="Proteomes" id="UP000229884"/>
    </source>
</evidence>
<dbReference type="AlphaFoldDB" id="A0A2M8TRN7"/>
<organism evidence="2 3">
    <name type="scientific">Prevotella intermedia</name>
    <dbReference type="NCBI Taxonomy" id="28131"/>
    <lineage>
        <taxon>Bacteria</taxon>
        <taxon>Pseudomonadati</taxon>
        <taxon>Bacteroidota</taxon>
        <taxon>Bacteroidia</taxon>
        <taxon>Bacteroidales</taxon>
        <taxon>Prevotellaceae</taxon>
        <taxon>Prevotella</taxon>
    </lineage>
</organism>
<dbReference type="InterPro" id="IPR004919">
    <property type="entry name" value="GmrSD_N"/>
</dbReference>
<sequence length="353" mass="41003">MQIEIEQKAISYDMKEYTIELYVSKYLKQIDEDENELYVPDYQREFIWDNKHQSRFIESLFLGLPVPFLFSAEIKETGRLEIVDGSQRIRTLAAFLNDELTLFHLDKLTTMNGCKYSELPVSLQRSFKNISIRMVVLSSKATEDVRNEMFDRINTSSVPLLPMETRRGIYKGKFTDFIANLAKDARFKSLCPMARYMQNRREEEELILRLFAFSEIFPNYNSVESKGVSRFLDGYLSGKNKSITEKDMQSMKKSFDTLIKFVEKAFPGQGFAKKKGAVGISKPYFEAIAVGLFLAIKENPNIVATNKGELEINKNNRNDFFKLIDGRYHTHTAIKIKSRIEYVKNLYSHDHKA</sequence>
<dbReference type="PANTHER" id="PTHR39639:SF1">
    <property type="entry name" value="DUF262 DOMAIN-CONTAINING PROTEIN"/>
    <property type="match status" value="1"/>
</dbReference>
<name>A0A2M8TRN7_PREIN</name>
<dbReference type="EMBL" id="PENG01000002">
    <property type="protein sequence ID" value="PJI26602.1"/>
    <property type="molecule type" value="Genomic_DNA"/>
</dbReference>
<comment type="caution">
    <text evidence="2">The sequence shown here is derived from an EMBL/GenBank/DDBJ whole genome shotgun (WGS) entry which is preliminary data.</text>
</comment>
<accession>A0A2M8TRN7</accession>
<gene>
    <name evidence="2" type="ORF">CTM58_11610</name>
</gene>
<feature type="domain" description="GmrSD restriction endonucleases N-terminal" evidence="1">
    <location>
        <begin position="30"/>
        <end position="170"/>
    </location>
</feature>